<protein>
    <recommendedName>
        <fullName evidence="2">DUF222 domain-containing protein</fullName>
    </recommendedName>
</protein>
<sequence length="480" mass="53261">MYDPAYGATDADLITFMGEEVREESAALGRRWFLVAELAGRRFPEMVGRQMYCADSISSVAAEISPVLNISHSRAVWQVETAITLRDRHPQVFKRLCRGLIDYRMVSMIVARTDNVADDVMVELDEAMAGRVEKWMKLSKNKLRDRIDLFIAEFDPAAVRVPPDADKHRYIDIDPGDTAGTAFVSGRLHAEDGAALDQRLDALADTVCSNDPRTKSQRRADACGPLARGEATLACQCGLDDCPARANRAAANAAVIHVLAEQGTIAGTSDKPGYLPGFGVLPAQSVRNLLPAAQTKPVTVPTADTAAQTGYRPNATLTEFLRWRDLTCRWPGCDKPVQRCDIDHTVPWPYGPTHPSNTKHYCRIHHITKTFNTGAGGFTDEQLPDGTIVLTAPTGHTYRSQAHGASMFPALRQPTGTVETTPLPPESPDRIAMMPRRRQTREQDRRERIATERRKRTEIITEQQRQHQAWLAATYEPPPF</sequence>
<dbReference type="CDD" id="cd00085">
    <property type="entry name" value="HNHc"/>
    <property type="match status" value="1"/>
</dbReference>
<feature type="compositionally biased region" description="Basic and acidic residues" evidence="1">
    <location>
        <begin position="440"/>
        <end position="459"/>
    </location>
</feature>
<reference evidence="4" key="1">
    <citation type="submission" date="2016-10" db="EMBL/GenBank/DDBJ databases">
        <authorList>
            <person name="Varghese N."/>
            <person name="Submissions S."/>
        </authorList>
    </citation>
    <scope>NUCLEOTIDE SEQUENCE [LARGE SCALE GENOMIC DNA]</scope>
    <source>
        <strain evidence="4">DSM 45405</strain>
    </source>
</reference>
<dbReference type="EMBL" id="LT629971">
    <property type="protein sequence ID" value="SEH64493.1"/>
    <property type="molecule type" value="Genomic_DNA"/>
</dbReference>
<evidence type="ECO:0000259" key="2">
    <source>
        <dbReference type="Pfam" id="PF02720"/>
    </source>
</evidence>
<dbReference type="InterPro" id="IPR003615">
    <property type="entry name" value="HNH_nuc"/>
</dbReference>
<feature type="domain" description="DUF222" evidence="2">
    <location>
        <begin position="20"/>
        <end position="325"/>
    </location>
</feature>
<dbReference type="Pfam" id="PF02720">
    <property type="entry name" value="DUF222"/>
    <property type="match status" value="1"/>
</dbReference>
<organism evidence="3 4">
    <name type="scientific">Mycolicibacterium rutilum</name>
    <name type="common">Mycobacterium rutilum</name>
    <dbReference type="NCBI Taxonomy" id="370526"/>
    <lineage>
        <taxon>Bacteria</taxon>
        <taxon>Bacillati</taxon>
        <taxon>Actinomycetota</taxon>
        <taxon>Actinomycetes</taxon>
        <taxon>Mycobacteriales</taxon>
        <taxon>Mycobacteriaceae</taxon>
        <taxon>Mycolicibacterium</taxon>
    </lineage>
</organism>
<name>A0A1H6JPX0_MYCRU</name>
<proteinExistence type="predicted"/>
<feature type="region of interest" description="Disordered" evidence="1">
    <location>
        <begin position="435"/>
        <end position="462"/>
    </location>
</feature>
<evidence type="ECO:0000313" key="3">
    <source>
        <dbReference type="EMBL" id="SEH64493.1"/>
    </source>
</evidence>
<dbReference type="STRING" id="370526.SAMN04489835_2398"/>
<dbReference type="AlphaFoldDB" id="A0A1H6JPX0"/>
<gene>
    <name evidence="3" type="ORF">SAMN04489835_2398</name>
</gene>
<dbReference type="OrthoDB" id="4775237at2"/>
<accession>A0A1H6JPX0</accession>
<dbReference type="InterPro" id="IPR003870">
    <property type="entry name" value="DUF222"/>
</dbReference>
<dbReference type="Proteomes" id="UP000182915">
    <property type="component" value="Chromosome I"/>
</dbReference>
<evidence type="ECO:0000313" key="4">
    <source>
        <dbReference type="Proteomes" id="UP000182915"/>
    </source>
</evidence>
<keyword evidence="4" id="KW-1185">Reference proteome</keyword>
<evidence type="ECO:0000256" key="1">
    <source>
        <dbReference type="SAM" id="MobiDB-lite"/>
    </source>
</evidence>